<evidence type="ECO:0000313" key="13">
    <source>
        <dbReference type="EMBL" id="MDG3006696.1"/>
    </source>
</evidence>
<evidence type="ECO:0000256" key="9">
    <source>
        <dbReference type="SAM" id="Coils"/>
    </source>
</evidence>
<keyword evidence="9" id="KW-0175">Coiled coil</keyword>
<dbReference type="SUPFAM" id="SSF56112">
    <property type="entry name" value="Protein kinase-like (PK-like)"/>
    <property type="match status" value="1"/>
</dbReference>
<dbReference type="EMBL" id="JARRAG010000002">
    <property type="protein sequence ID" value="MDG3006696.1"/>
    <property type="molecule type" value="Genomic_DNA"/>
</dbReference>
<proteinExistence type="predicted"/>
<dbReference type="Proteomes" id="UP001216907">
    <property type="component" value="Unassembled WGS sequence"/>
</dbReference>
<keyword evidence="11" id="KW-0472">Membrane</keyword>
<feature type="coiled-coil region" evidence="9">
    <location>
        <begin position="717"/>
        <end position="744"/>
    </location>
</feature>
<comment type="caution">
    <text evidence="13">The sequence shown here is derived from an EMBL/GenBank/DDBJ whole genome shotgun (WGS) entry which is preliminary data.</text>
</comment>
<dbReference type="Gene3D" id="1.10.510.10">
    <property type="entry name" value="Transferase(Phosphotransferase) domain 1"/>
    <property type="match status" value="1"/>
</dbReference>
<feature type="compositionally biased region" description="Low complexity" evidence="10">
    <location>
        <begin position="12"/>
        <end position="21"/>
    </location>
</feature>
<reference evidence="13 14" key="1">
    <citation type="submission" date="2023-03" db="EMBL/GenBank/DDBJ databases">
        <title>Paludisphaera mucosa sp. nov. a novel planctomycete from northern fen.</title>
        <authorList>
            <person name="Ivanova A."/>
        </authorList>
    </citation>
    <scope>NUCLEOTIDE SEQUENCE [LARGE SCALE GENOMIC DNA]</scope>
    <source>
        <strain evidence="13 14">Pla2</strain>
    </source>
</reference>
<feature type="compositionally biased region" description="Basic and acidic residues" evidence="10">
    <location>
        <begin position="981"/>
        <end position="990"/>
    </location>
</feature>
<dbReference type="SMART" id="SM00028">
    <property type="entry name" value="TPR"/>
    <property type="match status" value="7"/>
</dbReference>
<keyword evidence="11" id="KW-0812">Transmembrane</keyword>
<keyword evidence="3 8" id="KW-0547">Nucleotide-binding</keyword>
<organism evidence="13 14">
    <name type="scientific">Paludisphaera mucosa</name>
    <dbReference type="NCBI Taxonomy" id="3030827"/>
    <lineage>
        <taxon>Bacteria</taxon>
        <taxon>Pseudomonadati</taxon>
        <taxon>Planctomycetota</taxon>
        <taxon>Planctomycetia</taxon>
        <taxon>Isosphaerales</taxon>
        <taxon>Isosphaeraceae</taxon>
        <taxon>Paludisphaera</taxon>
    </lineage>
</organism>
<dbReference type="SUPFAM" id="SSF48452">
    <property type="entry name" value="TPR-like"/>
    <property type="match status" value="2"/>
</dbReference>
<keyword evidence="4 13" id="KW-0418">Kinase</keyword>
<dbReference type="InterPro" id="IPR008271">
    <property type="entry name" value="Ser/Thr_kinase_AS"/>
</dbReference>
<evidence type="ECO:0000256" key="4">
    <source>
        <dbReference type="ARBA" id="ARBA00022777"/>
    </source>
</evidence>
<keyword evidence="5 7" id="KW-0802">TPR repeat</keyword>
<dbReference type="InterPro" id="IPR017441">
    <property type="entry name" value="Protein_kinase_ATP_BS"/>
</dbReference>
<dbReference type="InterPro" id="IPR011009">
    <property type="entry name" value="Kinase-like_dom_sf"/>
</dbReference>
<dbReference type="InterPro" id="IPR000719">
    <property type="entry name" value="Prot_kinase_dom"/>
</dbReference>
<feature type="region of interest" description="Disordered" evidence="10">
    <location>
        <begin position="187"/>
        <end position="216"/>
    </location>
</feature>
<protein>
    <submittedName>
        <fullName evidence="13">Protein kinase</fullName>
    </submittedName>
</protein>
<keyword evidence="1" id="KW-0808">Transferase</keyword>
<evidence type="ECO:0000256" key="1">
    <source>
        <dbReference type="ARBA" id="ARBA00022679"/>
    </source>
</evidence>
<dbReference type="Pfam" id="PF00069">
    <property type="entry name" value="Pkinase"/>
    <property type="match status" value="1"/>
</dbReference>
<sequence>MDFERPEDATEAFSADFAAGPDGDDDPRLARALDEYEAACARGERPLRSAFLREHAAIATELEECLEGLDRLRSAGVWFQGGVPMPPERLGDYRIIRELGRGGMGIVYEAEQSSLGRRVALKLLPSTAAMDPRHVQRFQVEVQAAGHLRHPNIVPIYAVGCDSGVHYYSMQYISGRPLSAWIDEMRRQRDAHPGSPPSWAPPSRDGDEPPARSSRPGATFFRRVARLGLQAAEALDHAHGLGVVHRDVKPSNLLIDEEGDLWVADFGLARLHGASGLTATGDLVGTLRYMSPEQVIADRGVVDHRTDLYSLGVTLYELLALEPAFPGGEMAALVQRITNEDPAPPSRSTPQVPRDLETIVLKAMAKEAANRYASAREMAEDLRRFLDDKAVLARRPTLIEHAVRWGRRHRPIAAALAGVLVLATVCLAISTLVIWGAMSRIRSESDARRMQLDRAEVNLDVAHRALELYLDSAESWFPRESEDDRGDVDLLRTALQFYELIASRNDADRRVIDRTFNAYSRIGDIRLTLGQIGEAEDAYRRAMQGMLKRLEAAPDDANAFQLAVILRKYADLLRRQAVYGPCDWAVEQSVQLFRQTVEHAPADPSNRFALAQALNLKANIEGDTGRIEKALADTNEALGLLEPLEGRVGPGQPPAIDLKNELASAYTGLGTWLQLGRRRGEAEAAYRKGLKLVEEFQAASSVHPVGRESLARCYARLGELQLEARRHEEAVVSLEQGIAALKRLVTDYPRVPRYKRELGRLYEVLSRLYWETDRPEDSEAALKTASEYDPKREAFEQVRLNNIAWYLVTTPDIAARNPAKAVELAELVVANAPDAWACWNTLGVARYRNGDWQGAKAAFERSLELNADEKAFDGFGLAMTLWRLGRKEEARDWYRRSEEYRRRERPDDLELHRFLAEARALMGEAIGDPTAPPAGIADVIASPWFGLPGRRIGSPSEDRVAPSGPGRPRFGAALKRRRGPVPHDDPFLRP</sequence>
<dbReference type="InterPro" id="IPR011990">
    <property type="entry name" value="TPR-like_helical_dom_sf"/>
</dbReference>
<evidence type="ECO:0000259" key="12">
    <source>
        <dbReference type="PROSITE" id="PS50011"/>
    </source>
</evidence>
<dbReference type="Gene3D" id="1.25.40.10">
    <property type="entry name" value="Tetratricopeptide repeat domain"/>
    <property type="match status" value="3"/>
</dbReference>
<evidence type="ECO:0000256" key="6">
    <source>
        <dbReference type="ARBA" id="ARBA00022840"/>
    </source>
</evidence>
<evidence type="ECO:0000256" key="8">
    <source>
        <dbReference type="PROSITE-ProRule" id="PRU10141"/>
    </source>
</evidence>
<dbReference type="InterPro" id="IPR019734">
    <property type="entry name" value="TPR_rpt"/>
</dbReference>
<accession>A0ABT6FGI8</accession>
<evidence type="ECO:0000256" key="7">
    <source>
        <dbReference type="PROSITE-ProRule" id="PRU00339"/>
    </source>
</evidence>
<dbReference type="GO" id="GO:0016301">
    <property type="term" value="F:kinase activity"/>
    <property type="evidence" value="ECO:0007669"/>
    <property type="project" value="UniProtKB-KW"/>
</dbReference>
<evidence type="ECO:0000256" key="10">
    <source>
        <dbReference type="SAM" id="MobiDB-lite"/>
    </source>
</evidence>
<evidence type="ECO:0000256" key="3">
    <source>
        <dbReference type="ARBA" id="ARBA00022741"/>
    </source>
</evidence>
<feature type="domain" description="Protein kinase" evidence="12">
    <location>
        <begin position="93"/>
        <end position="386"/>
    </location>
</feature>
<dbReference type="PROSITE" id="PS50005">
    <property type="entry name" value="TPR"/>
    <property type="match status" value="1"/>
</dbReference>
<dbReference type="Pfam" id="PF13181">
    <property type="entry name" value="TPR_8"/>
    <property type="match status" value="2"/>
</dbReference>
<dbReference type="Pfam" id="PF07719">
    <property type="entry name" value="TPR_2"/>
    <property type="match status" value="1"/>
</dbReference>
<keyword evidence="2" id="KW-0677">Repeat</keyword>
<keyword evidence="14" id="KW-1185">Reference proteome</keyword>
<evidence type="ECO:0000256" key="5">
    <source>
        <dbReference type="ARBA" id="ARBA00022803"/>
    </source>
</evidence>
<gene>
    <name evidence="13" type="ORF">PZE19_23250</name>
</gene>
<feature type="repeat" description="TPR" evidence="7">
    <location>
        <begin position="836"/>
        <end position="869"/>
    </location>
</feature>
<dbReference type="PROSITE" id="PS00107">
    <property type="entry name" value="PROTEIN_KINASE_ATP"/>
    <property type="match status" value="1"/>
</dbReference>
<dbReference type="SMART" id="SM00220">
    <property type="entry name" value="S_TKc"/>
    <property type="match status" value="1"/>
</dbReference>
<dbReference type="PANTHER" id="PTHR43289:SF34">
    <property type="entry name" value="SERINE_THREONINE-PROTEIN KINASE YBDM-RELATED"/>
    <property type="match status" value="1"/>
</dbReference>
<feature type="region of interest" description="Disordered" evidence="10">
    <location>
        <begin position="950"/>
        <end position="990"/>
    </location>
</feature>
<feature type="binding site" evidence="8">
    <location>
        <position position="122"/>
    </location>
    <ligand>
        <name>ATP</name>
        <dbReference type="ChEBI" id="CHEBI:30616"/>
    </ligand>
</feature>
<evidence type="ECO:0000313" key="14">
    <source>
        <dbReference type="Proteomes" id="UP001216907"/>
    </source>
</evidence>
<keyword evidence="6 8" id="KW-0067">ATP-binding</keyword>
<name>A0ABT6FGI8_9BACT</name>
<feature type="region of interest" description="Disordered" evidence="10">
    <location>
        <begin position="1"/>
        <end position="24"/>
    </location>
</feature>
<evidence type="ECO:0000256" key="2">
    <source>
        <dbReference type="ARBA" id="ARBA00022737"/>
    </source>
</evidence>
<evidence type="ECO:0000256" key="11">
    <source>
        <dbReference type="SAM" id="Phobius"/>
    </source>
</evidence>
<feature type="transmembrane region" description="Helical" evidence="11">
    <location>
        <begin position="412"/>
        <end position="438"/>
    </location>
</feature>
<dbReference type="RefSeq" id="WP_277862989.1">
    <property type="nucleotide sequence ID" value="NZ_JARRAG010000002.1"/>
</dbReference>
<dbReference type="CDD" id="cd14014">
    <property type="entry name" value="STKc_PknB_like"/>
    <property type="match status" value="1"/>
</dbReference>
<keyword evidence="11" id="KW-1133">Transmembrane helix</keyword>
<dbReference type="InterPro" id="IPR013105">
    <property type="entry name" value="TPR_2"/>
</dbReference>
<dbReference type="PROSITE" id="PS50011">
    <property type="entry name" value="PROTEIN_KINASE_DOM"/>
    <property type="match status" value="1"/>
</dbReference>
<dbReference type="PROSITE" id="PS00108">
    <property type="entry name" value="PROTEIN_KINASE_ST"/>
    <property type="match status" value="1"/>
</dbReference>
<dbReference type="PANTHER" id="PTHR43289">
    <property type="entry name" value="MITOGEN-ACTIVATED PROTEIN KINASE KINASE KINASE 20-RELATED"/>
    <property type="match status" value="1"/>
</dbReference>
<dbReference type="Gene3D" id="3.30.200.20">
    <property type="entry name" value="Phosphorylase Kinase, domain 1"/>
    <property type="match status" value="1"/>
</dbReference>